<keyword evidence="4 7" id="KW-0812">Transmembrane</keyword>
<name>A0A4Q7JEU4_9PSEU</name>
<evidence type="ECO:0000313" key="10">
    <source>
        <dbReference type="Proteomes" id="UP000292003"/>
    </source>
</evidence>
<dbReference type="PANTHER" id="PTHR43386:SF1">
    <property type="entry name" value="D,D-DIPEPTIDE TRANSPORT SYSTEM PERMEASE PROTEIN DDPC-RELATED"/>
    <property type="match status" value="1"/>
</dbReference>
<evidence type="ECO:0000256" key="5">
    <source>
        <dbReference type="ARBA" id="ARBA00022989"/>
    </source>
</evidence>
<comment type="similarity">
    <text evidence="7">Belongs to the binding-protein-dependent transport system permease family.</text>
</comment>
<evidence type="ECO:0000256" key="6">
    <source>
        <dbReference type="ARBA" id="ARBA00023136"/>
    </source>
</evidence>
<evidence type="ECO:0000256" key="4">
    <source>
        <dbReference type="ARBA" id="ARBA00022692"/>
    </source>
</evidence>
<keyword evidence="3" id="KW-1003">Cell membrane</keyword>
<evidence type="ECO:0000256" key="3">
    <source>
        <dbReference type="ARBA" id="ARBA00022475"/>
    </source>
</evidence>
<keyword evidence="10" id="KW-1185">Reference proteome</keyword>
<keyword evidence="6 7" id="KW-0472">Membrane</keyword>
<dbReference type="SUPFAM" id="SSF161098">
    <property type="entry name" value="MetI-like"/>
    <property type="match status" value="1"/>
</dbReference>
<organism evidence="9 10">
    <name type="scientific">Amycolatopsis suaedae</name>
    <dbReference type="NCBI Taxonomy" id="2510978"/>
    <lineage>
        <taxon>Bacteria</taxon>
        <taxon>Bacillati</taxon>
        <taxon>Actinomycetota</taxon>
        <taxon>Actinomycetes</taxon>
        <taxon>Pseudonocardiales</taxon>
        <taxon>Pseudonocardiaceae</taxon>
        <taxon>Amycolatopsis</taxon>
    </lineage>
</organism>
<feature type="transmembrane region" description="Helical" evidence="7">
    <location>
        <begin position="263"/>
        <end position="288"/>
    </location>
</feature>
<feature type="transmembrane region" description="Helical" evidence="7">
    <location>
        <begin position="156"/>
        <end position="176"/>
    </location>
</feature>
<protein>
    <submittedName>
        <fullName evidence="9">ABC transporter permease</fullName>
    </submittedName>
</protein>
<evidence type="ECO:0000256" key="7">
    <source>
        <dbReference type="RuleBase" id="RU363032"/>
    </source>
</evidence>
<evidence type="ECO:0000256" key="1">
    <source>
        <dbReference type="ARBA" id="ARBA00004651"/>
    </source>
</evidence>
<dbReference type="EMBL" id="SFCC01000001">
    <property type="protein sequence ID" value="RZQ65997.1"/>
    <property type="molecule type" value="Genomic_DNA"/>
</dbReference>
<dbReference type="Pfam" id="PF00528">
    <property type="entry name" value="BPD_transp_1"/>
    <property type="match status" value="1"/>
</dbReference>
<feature type="transmembrane region" description="Helical" evidence="7">
    <location>
        <begin position="129"/>
        <end position="150"/>
    </location>
</feature>
<dbReference type="RefSeq" id="WP_130473566.1">
    <property type="nucleotide sequence ID" value="NZ_SFCC01000001.1"/>
</dbReference>
<keyword evidence="2 7" id="KW-0813">Transport</keyword>
<dbReference type="InterPro" id="IPR025966">
    <property type="entry name" value="OppC_N"/>
</dbReference>
<keyword evidence="5 7" id="KW-1133">Transmembrane helix</keyword>
<feature type="transmembrane region" description="Helical" evidence="7">
    <location>
        <begin position="31"/>
        <end position="52"/>
    </location>
</feature>
<evidence type="ECO:0000259" key="8">
    <source>
        <dbReference type="PROSITE" id="PS50928"/>
    </source>
</evidence>
<dbReference type="AlphaFoldDB" id="A0A4Q7JEU4"/>
<feature type="transmembrane region" description="Helical" evidence="7">
    <location>
        <begin position="207"/>
        <end position="229"/>
    </location>
</feature>
<dbReference type="Proteomes" id="UP000292003">
    <property type="component" value="Unassembled WGS sequence"/>
</dbReference>
<dbReference type="Gene3D" id="1.10.3720.10">
    <property type="entry name" value="MetI-like"/>
    <property type="match status" value="1"/>
</dbReference>
<dbReference type="GO" id="GO:0055085">
    <property type="term" value="P:transmembrane transport"/>
    <property type="evidence" value="ECO:0007669"/>
    <property type="project" value="InterPro"/>
</dbReference>
<reference evidence="9 10" key="1">
    <citation type="submission" date="2019-02" db="EMBL/GenBank/DDBJ databases">
        <title>Draft genome sequence of Amycolatopsis sp. 8-3EHSu isolated from roots of Suaeda maritima.</title>
        <authorList>
            <person name="Duangmal K."/>
            <person name="Chantavorakit T."/>
        </authorList>
    </citation>
    <scope>NUCLEOTIDE SEQUENCE [LARGE SCALE GENOMIC DNA]</scope>
    <source>
        <strain evidence="9 10">8-3EHSu</strain>
    </source>
</reference>
<proteinExistence type="inferred from homology"/>
<gene>
    <name evidence="9" type="ORF">EWH70_02720</name>
</gene>
<comment type="subcellular location">
    <subcellularLocation>
        <location evidence="1 7">Cell membrane</location>
        <topology evidence="1 7">Multi-pass membrane protein</topology>
    </subcellularLocation>
</comment>
<accession>A0A4Q7JEU4</accession>
<dbReference type="PANTHER" id="PTHR43386">
    <property type="entry name" value="OLIGOPEPTIDE TRANSPORT SYSTEM PERMEASE PROTEIN APPC"/>
    <property type="match status" value="1"/>
</dbReference>
<dbReference type="InterPro" id="IPR000515">
    <property type="entry name" value="MetI-like"/>
</dbReference>
<dbReference type="InterPro" id="IPR035906">
    <property type="entry name" value="MetI-like_sf"/>
</dbReference>
<dbReference type="PROSITE" id="PS50928">
    <property type="entry name" value="ABC_TM1"/>
    <property type="match status" value="1"/>
</dbReference>
<dbReference type="CDD" id="cd06261">
    <property type="entry name" value="TM_PBP2"/>
    <property type="match status" value="1"/>
</dbReference>
<evidence type="ECO:0000256" key="2">
    <source>
        <dbReference type="ARBA" id="ARBA00022448"/>
    </source>
</evidence>
<feature type="domain" description="ABC transmembrane type-1" evidence="8">
    <location>
        <begin position="94"/>
        <end position="285"/>
    </location>
</feature>
<dbReference type="InterPro" id="IPR050366">
    <property type="entry name" value="BP-dependent_transpt_permease"/>
</dbReference>
<feature type="transmembrane region" description="Helical" evidence="7">
    <location>
        <begin position="96"/>
        <end position="117"/>
    </location>
</feature>
<dbReference type="GO" id="GO:0005886">
    <property type="term" value="C:plasma membrane"/>
    <property type="evidence" value="ECO:0007669"/>
    <property type="project" value="UniProtKB-SubCell"/>
</dbReference>
<dbReference type="Pfam" id="PF12911">
    <property type="entry name" value="OppC_N"/>
    <property type="match status" value="1"/>
</dbReference>
<comment type="caution">
    <text evidence="9">The sequence shown here is derived from an EMBL/GenBank/DDBJ whole genome shotgun (WGS) entry which is preliminary data.</text>
</comment>
<evidence type="ECO:0000313" key="9">
    <source>
        <dbReference type="EMBL" id="RZQ65997.1"/>
    </source>
</evidence>
<sequence>MTEVESARTIARRRRKAAAAKVWHEFTTDRGGVIGLVVLAVIVLLALLAPLITDPAGLDVTKAEGLPLQAPSGEYLLGTDVDGRSVLLMTYWGTRASLLVGFAATILSVLIGTLVGMATAHFGGWTSRLLLPVTDFFLALPSLVLAIALSSVLPQGLATIVLAVGITSWPTTARLVRAQTLTIESRPYIERARALGGGHLHVLGKHVLPAVMPLVLANTTLVVGSSIIAESTLSFLGVGDPGVVSWGSMLATALQSGAITGNAWWYLLPPGIAIVVVVLCFTLVGRALETVLNPRLKGGRS</sequence>
<dbReference type="OrthoDB" id="9812701at2"/>